<dbReference type="PANTHER" id="PTHR12110:SF41">
    <property type="entry name" value="INOSOSE DEHYDRATASE"/>
    <property type="match status" value="1"/>
</dbReference>
<dbReference type="PANTHER" id="PTHR12110">
    <property type="entry name" value="HYDROXYPYRUVATE ISOMERASE"/>
    <property type="match status" value="1"/>
</dbReference>
<organism evidence="3 4">
    <name type="scientific">Brachybacterium hainanense</name>
    <dbReference type="NCBI Taxonomy" id="1541174"/>
    <lineage>
        <taxon>Bacteria</taxon>
        <taxon>Bacillati</taxon>
        <taxon>Actinomycetota</taxon>
        <taxon>Actinomycetes</taxon>
        <taxon>Micrococcales</taxon>
        <taxon>Dermabacteraceae</taxon>
        <taxon>Brachybacterium</taxon>
    </lineage>
</organism>
<dbReference type="Proteomes" id="UP001589793">
    <property type="component" value="Unassembled WGS sequence"/>
</dbReference>
<keyword evidence="4" id="KW-1185">Reference proteome</keyword>
<comment type="caution">
    <text evidence="3">The sequence shown here is derived from an EMBL/GenBank/DDBJ whole genome shotgun (WGS) entry which is preliminary data.</text>
</comment>
<dbReference type="InterPro" id="IPR050312">
    <property type="entry name" value="IolE/XylAMocC-like"/>
</dbReference>
<evidence type="ECO:0000313" key="4">
    <source>
        <dbReference type="Proteomes" id="UP001589793"/>
    </source>
</evidence>
<evidence type="ECO:0000313" key="3">
    <source>
        <dbReference type="EMBL" id="MFC0674396.1"/>
    </source>
</evidence>
<dbReference type="GO" id="GO:0016853">
    <property type="term" value="F:isomerase activity"/>
    <property type="evidence" value="ECO:0007669"/>
    <property type="project" value="UniProtKB-KW"/>
</dbReference>
<gene>
    <name evidence="3" type="ORF">ACFFF6_10570</name>
</gene>
<accession>A0ABV6RBM2</accession>
<sequence length="316" mass="35075">MYSAEDWPIAAKMNFGSTAPDGTPLAEAPVSVWDEHVEQVTDLGYRWIDPIDDWINIAELSDERFAEFTAMLDRHSVAVPAVSIGRRSPVHAVDGEANMAMFHRMLDRGAEIGASILNLGFMQPLHPAQQEALWFWHADGHVDDPATRPLAIARIRELADHAQRNGMELSLEMYEDTFTGTAEDAVAFLQDVDHPAVGLNPDVGNIIRLHRPIATYQSMFDLMLPHANYWHIKNYTRDLDPATGAYSSVPATLETGLIDYRSVIRQALRLGYRGAFQTEHYGGDWLGVGAANARYIRGVLHSARRLISDGGEQAAS</sequence>
<dbReference type="RefSeq" id="WP_376980450.1">
    <property type="nucleotide sequence ID" value="NZ_JBHLSV010000011.1"/>
</dbReference>
<dbReference type="Pfam" id="PF01261">
    <property type="entry name" value="AP_endonuc_2"/>
    <property type="match status" value="1"/>
</dbReference>
<reference evidence="3 4" key="1">
    <citation type="submission" date="2024-09" db="EMBL/GenBank/DDBJ databases">
        <authorList>
            <person name="Sun Q."/>
            <person name="Mori K."/>
        </authorList>
    </citation>
    <scope>NUCLEOTIDE SEQUENCE [LARGE SCALE GENOMIC DNA]</scope>
    <source>
        <strain evidence="3 4">CICC 10874</strain>
    </source>
</reference>
<keyword evidence="3" id="KW-0413">Isomerase</keyword>
<proteinExistence type="predicted"/>
<evidence type="ECO:0000259" key="2">
    <source>
        <dbReference type="Pfam" id="PF01261"/>
    </source>
</evidence>
<evidence type="ECO:0000256" key="1">
    <source>
        <dbReference type="ARBA" id="ARBA00023277"/>
    </source>
</evidence>
<dbReference type="InterPro" id="IPR013022">
    <property type="entry name" value="Xyl_isomerase-like_TIM-brl"/>
</dbReference>
<protein>
    <submittedName>
        <fullName evidence="3">Sugar phosphate isomerase/epimerase family protein</fullName>
    </submittedName>
</protein>
<dbReference type="InterPro" id="IPR036237">
    <property type="entry name" value="Xyl_isomerase-like_sf"/>
</dbReference>
<dbReference type="Gene3D" id="3.20.20.150">
    <property type="entry name" value="Divalent-metal-dependent TIM barrel enzymes"/>
    <property type="match status" value="1"/>
</dbReference>
<keyword evidence="1" id="KW-0119">Carbohydrate metabolism</keyword>
<dbReference type="EMBL" id="JBHLSV010000011">
    <property type="protein sequence ID" value="MFC0674396.1"/>
    <property type="molecule type" value="Genomic_DNA"/>
</dbReference>
<dbReference type="SUPFAM" id="SSF51658">
    <property type="entry name" value="Xylose isomerase-like"/>
    <property type="match status" value="1"/>
</dbReference>
<name>A0ABV6RBM2_9MICO</name>
<feature type="domain" description="Xylose isomerase-like TIM barrel" evidence="2">
    <location>
        <begin position="38"/>
        <end position="282"/>
    </location>
</feature>